<dbReference type="InterPro" id="IPR046522">
    <property type="entry name" value="DUF6699"/>
</dbReference>
<dbReference type="Proteomes" id="UP001362999">
    <property type="component" value="Unassembled WGS sequence"/>
</dbReference>
<sequence length="271" mass="28925">MTKTVHFSTTNTLYSPLPWTPSPGASTSSLPPSPSAATFPTQPESPPTKDATKVVQEEPLLVSDGGAFAPPAPIVYSVWPSDVEYAAFASPRPNTLAVPLPSPIHIHSLLSFTPHAPPTLIFDLAHPLAVLTPRLTPAFLSPATLPPTPALTLTSPHLSHAMQITITPPHPTTAPFVSVLDVLASLHTQLHTGIRRAEYDALPAERRGAVDTAYFKRVAGLALVGVDEPGRKTEAERGVKWVDFLEGRTRFMGLSGPLVGSTHNVWSLNMV</sequence>
<dbReference type="Pfam" id="PF20415">
    <property type="entry name" value="DUF6699"/>
    <property type="match status" value="1"/>
</dbReference>
<evidence type="ECO:0000259" key="2">
    <source>
        <dbReference type="Pfam" id="PF20415"/>
    </source>
</evidence>
<proteinExistence type="predicted"/>
<evidence type="ECO:0000256" key="1">
    <source>
        <dbReference type="SAM" id="MobiDB-lite"/>
    </source>
</evidence>
<evidence type="ECO:0000313" key="3">
    <source>
        <dbReference type="EMBL" id="KAK7050675.1"/>
    </source>
</evidence>
<feature type="compositionally biased region" description="Polar residues" evidence="1">
    <location>
        <begin position="1"/>
        <end position="14"/>
    </location>
</feature>
<feature type="region of interest" description="Disordered" evidence="1">
    <location>
        <begin position="1"/>
        <end position="53"/>
    </location>
</feature>
<organism evidence="3 4">
    <name type="scientific">Favolaschia claudopus</name>
    <dbReference type="NCBI Taxonomy" id="2862362"/>
    <lineage>
        <taxon>Eukaryota</taxon>
        <taxon>Fungi</taxon>
        <taxon>Dikarya</taxon>
        <taxon>Basidiomycota</taxon>
        <taxon>Agaricomycotina</taxon>
        <taxon>Agaricomycetes</taxon>
        <taxon>Agaricomycetidae</taxon>
        <taxon>Agaricales</taxon>
        <taxon>Marasmiineae</taxon>
        <taxon>Mycenaceae</taxon>
        <taxon>Favolaschia</taxon>
    </lineage>
</organism>
<dbReference type="EMBL" id="JAWWNJ010000008">
    <property type="protein sequence ID" value="KAK7050675.1"/>
    <property type="molecule type" value="Genomic_DNA"/>
</dbReference>
<feature type="compositionally biased region" description="Low complexity" evidence="1">
    <location>
        <begin position="22"/>
        <end position="41"/>
    </location>
</feature>
<name>A0AAW0DHG6_9AGAR</name>
<feature type="domain" description="DUF6699" evidence="2">
    <location>
        <begin position="122"/>
        <end position="255"/>
    </location>
</feature>
<keyword evidence="4" id="KW-1185">Reference proteome</keyword>
<protein>
    <recommendedName>
        <fullName evidence="2">DUF6699 domain-containing protein</fullName>
    </recommendedName>
</protein>
<evidence type="ECO:0000313" key="4">
    <source>
        <dbReference type="Proteomes" id="UP001362999"/>
    </source>
</evidence>
<dbReference type="AlphaFoldDB" id="A0AAW0DHG6"/>
<gene>
    <name evidence="3" type="ORF">R3P38DRAFT_1764878</name>
</gene>
<reference evidence="3 4" key="1">
    <citation type="journal article" date="2024" name="J Genomics">
        <title>Draft genome sequencing and assembly of Favolaschia claudopus CIRM-BRFM 2984 isolated from oak limbs.</title>
        <authorList>
            <person name="Navarro D."/>
            <person name="Drula E."/>
            <person name="Chaduli D."/>
            <person name="Cazenave R."/>
            <person name="Ahrendt S."/>
            <person name="Wang J."/>
            <person name="Lipzen A."/>
            <person name="Daum C."/>
            <person name="Barry K."/>
            <person name="Grigoriev I.V."/>
            <person name="Favel A."/>
            <person name="Rosso M.N."/>
            <person name="Martin F."/>
        </authorList>
    </citation>
    <scope>NUCLEOTIDE SEQUENCE [LARGE SCALE GENOMIC DNA]</scope>
    <source>
        <strain evidence="3 4">CIRM-BRFM 2984</strain>
    </source>
</reference>
<comment type="caution">
    <text evidence="3">The sequence shown here is derived from an EMBL/GenBank/DDBJ whole genome shotgun (WGS) entry which is preliminary data.</text>
</comment>
<accession>A0AAW0DHG6</accession>